<name>A0A8T2TKW6_CERRI</name>
<dbReference type="PROSITE" id="PS51575">
    <property type="entry name" value="SAM_MT43_SUVAR39_2"/>
    <property type="match status" value="1"/>
</dbReference>
<dbReference type="PANTHER" id="PTHR45660">
    <property type="entry name" value="HISTONE-LYSINE N-METHYLTRANSFERASE SETMAR"/>
    <property type="match status" value="1"/>
</dbReference>
<evidence type="ECO:0000256" key="1">
    <source>
        <dbReference type="ARBA" id="ARBA00004286"/>
    </source>
</evidence>
<dbReference type="Pfam" id="PF02182">
    <property type="entry name" value="SAD_SRA"/>
    <property type="match status" value="1"/>
</dbReference>
<evidence type="ECO:0000256" key="4">
    <source>
        <dbReference type="ARBA" id="ARBA00022679"/>
    </source>
</evidence>
<organism evidence="14 15">
    <name type="scientific">Ceratopteris richardii</name>
    <name type="common">Triangle waterfern</name>
    <dbReference type="NCBI Taxonomy" id="49495"/>
    <lineage>
        <taxon>Eukaryota</taxon>
        <taxon>Viridiplantae</taxon>
        <taxon>Streptophyta</taxon>
        <taxon>Embryophyta</taxon>
        <taxon>Tracheophyta</taxon>
        <taxon>Polypodiopsida</taxon>
        <taxon>Polypodiidae</taxon>
        <taxon>Polypodiales</taxon>
        <taxon>Pteridineae</taxon>
        <taxon>Pteridaceae</taxon>
        <taxon>Parkerioideae</taxon>
        <taxon>Ceratopteris</taxon>
    </lineage>
</organism>
<evidence type="ECO:0000256" key="8">
    <source>
        <dbReference type="PROSITE-ProRule" id="PRU00358"/>
    </source>
</evidence>
<evidence type="ECO:0000259" key="12">
    <source>
        <dbReference type="PROSITE" id="PS50868"/>
    </source>
</evidence>
<evidence type="ECO:0000256" key="7">
    <source>
        <dbReference type="ARBA" id="ARBA00023242"/>
    </source>
</evidence>
<evidence type="ECO:0000313" key="14">
    <source>
        <dbReference type="EMBL" id="KAH7422463.1"/>
    </source>
</evidence>
<evidence type="ECO:0000256" key="9">
    <source>
        <dbReference type="SAM" id="MobiDB-lite"/>
    </source>
</evidence>
<sequence length="661" mass="72998">MEHPNQSDSIVHYVFPLRIVVPVGFESGLPRAIDALHAFHAHCQSLKNQTHEAAGHVNAKSAAAESSFRSNNESLHGAKSAGAESSFRSNSESLHDKGRDAVNKRLASAHYSAAAQKFDGISPRRAILTVLRIYHGLCRRMLYEEEIKGKDVSRRSSQKNGKSRGSCNPTNQEELSRKNENGTNGKQVAPYLMAASIISKRGMNLNREGNSKIVGHIQGVEVGDHFYFRMELCCIGLHTLPQGGIDYTSSKSGPYEASVATSIISSGSYDDTDNGEVLIYTGQGGRSPDGKQTEDQKMERGNLALENSMKWDVPIRVIRGIKDASSPTNRIYIYDGLYKVEQCWLEKGKLGFAEFKFRLQRLSEQPTLGSSLMKLSRMTDSMERKGLCMADISCGKDVKPISVVNTEDDMLIPPYFEYSTSLDVSCAGTMHSYRFSQGCNCVDQCVADQSCSCFSQNGNEFAYLHSGQLVKERSMIYECGTTCKCSASCWNRSTQRAPIFRLDVFKTKEKGWGLRSLDPIPAGSLICEYTGKVIESAQSLQCKDYILDVESLPSYSPPWGHVSKYLEGHSSKDQSTLKPNLIIDSSQVGNAARFINHSCSSNVLVQCVLRCHTECPVVMLFAMDNIPPFQELTIDFGNSSKIVSRRTCLCKSADCRGNFSG</sequence>
<dbReference type="AlphaFoldDB" id="A0A8T2TKW6"/>
<dbReference type="OrthoDB" id="5792673at2759"/>
<dbReference type="PROSITE" id="PS50280">
    <property type="entry name" value="SET"/>
    <property type="match status" value="1"/>
</dbReference>
<dbReference type="InterPro" id="IPR036987">
    <property type="entry name" value="SRA-YDG_sf"/>
</dbReference>
<dbReference type="GO" id="GO:0005634">
    <property type="term" value="C:nucleus"/>
    <property type="evidence" value="ECO:0007669"/>
    <property type="project" value="UniProtKB-SubCell"/>
</dbReference>
<protein>
    <submittedName>
        <fullName evidence="14">Uncharacterized protein</fullName>
    </submittedName>
</protein>
<evidence type="ECO:0000256" key="2">
    <source>
        <dbReference type="ARBA" id="ARBA00022454"/>
    </source>
</evidence>
<dbReference type="SMART" id="SM00317">
    <property type="entry name" value="SET"/>
    <property type="match status" value="1"/>
</dbReference>
<dbReference type="GO" id="GO:0005694">
    <property type="term" value="C:chromosome"/>
    <property type="evidence" value="ECO:0007669"/>
    <property type="project" value="UniProtKB-SubCell"/>
</dbReference>
<keyword evidence="6" id="KW-0156">Chromatin regulator</keyword>
<feature type="compositionally biased region" description="Polar residues" evidence="9">
    <location>
        <begin position="158"/>
        <end position="173"/>
    </location>
</feature>
<evidence type="ECO:0000259" key="10">
    <source>
        <dbReference type="PROSITE" id="PS50280"/>
    </source>
</evidence>
<keyword evidence="2" id="KW-0158">Chromosome</keyword>
<dbReference type="InterPro" id="IPR001214">
    <property type="entry name" value="SET_dom"/>
</dbReference>
<dbReference type="SMART" id="SM00466">
    <property type="entry name" value="SRA"/>
    <property type="match status" value="1"/>
</dbReference>
<feature type="domain" description="YDG" evidence="13">
    <location>
        <begin position="215"/>
        <end position="361"/>
    </location>
</feature>
<dbReference type="Pfam" id="PF05033">
    <property type="entry name" value="Pre-SET"/>
    <property type="match status" value="1"/>
</dbReference>
<feature type="domain" description="Pre-SET" evidence="11">
    <location>
        <begin position="437"/>
        <end position="497"/>
    </location>
</feature>
<evidence type="ECO:0000259" key="13">
    <source>
        <dbReference type="PROSITE" id="PS51015"/>
    </source>
</evidence>
<keyword evidence="4" id="KW-0808">Transferase</keyword>
<dbReference type="PROSITE" id="PS51015">
    <property type="entry name" value="YDG"/>
    <property type="match status" value="1"/>
</dbReference>
<comment type="caution">
    <text evidence="14">The sequence shown here is derived from an EMBL/GenBank/DDBJ whole genome shotgun (WGS) entry which is preliminary data.</text>
</comment>
<dbReference type="GO" id="GO:0042054">
    <property type="term" value="F:histone methyltransferase activity"/>
    <property type="evidence" value="ECO:0007669"/>
    <property type="project" value="InterPro"/>
</dbReference>
<keyword evidence="15" id="KW-1185">Reference proteome</keyword>
<reference evidence="14" key="1">
    <citation type="submission" date="2021-08" db="EMBL/GenBank/DDBJ databases">
        <title>WGS assembly of Ceratopteris richardii.</title>
        <authorList>
            <person name="Marchant D.B."/>
            <person name="Chen G."/>
            <person name="Jenkins J."/>
            <person name="Shu S."/>
            <person name="Leebens-Mack J."/>
            <person name="Grimwood J."/>
            <person name="Schmutz J."/>
            <person name="Soltis P."/>
            <person name="Soltis D."/>
            <person name="Chen Z.-H."/>
        </authorList>
    </citation>
    <scope>NUCLEOTIDE SEQUENCE</scope>
    <source>
        <strain evidence="14">Whitten #5841</strain>
        <tissue evidence="14">Leaf</tissue>
    </source>
</reference>
<evidence type="ECO:0000256" key="6">
    <source>
        <dbReference type="ARBA" id="ARBA00022853"/>
    </source>
</evidence>
<dbReference type="Gene3D" id="2.30.280.10">
    <property type="entry name" value="SRA-YDG"/>
    <property type="match status" value="1"/>
</dbReference>
<dbReference type="SUPFAM" id="SSF82199">
    <property type="entry name" value="SET domain"/>
    <property type="match status" value="1"/>
</dbReference>
<dbReference type="GO" id="GO:0032259">
    <property type="term" value="P:methylation"/>
    <property type="evidence" value="ECO:0007669"/>
    <property type="project" value="UniProtKB-KW"/>
</dbReference>
<feature type="domain" description="SET" evidence="10">
    <location>
        <begin position="500"/>
        <end position="637"/>
    </location>
</feature>
<evidence type="ECO:0000256" key="5">
    <source>
        <dbReference type="ARBA" id="ARBA00022691"/>
    </source>
</evidence>
<keyword evidence="7 8" id="KW-0539">Nucleus</keyword>
<dbReference type="InterPro" id="IPR046341">
    <property type="entry name" value="SET_dom_sf"/>
</dbReference>
<dbReference type="InterPro" id="IPR025794">
    <property type="entry name" value="H3-K9-MeTrfase_plant"/>
</dbReference>
<dbReference type="PROSITE" id="PS50867">
    <property type="entry name" value="PRE_SET"/>
    <property type="match status" value="1"/>
</dbReference>
<dbReference type="SUPFAM" id="SSF88697">
    <property type="entry name" value="PUA domain-like"/>
    <property type="match status" value="1"/>
</dbReference>
<dbReference type="InterPro" id="IPR007728">
    <property type="entry name" value="Pre-SET_dom"/>
</dbReference>
<dbReference type="InterPro" id="IPR051357">
    <property type="entry name" value="H3K9_HMTase_SUVAR3-9"/>
</dbReference>
<comment type="subcellular location">
    <subcellularLocation>
        <location evidence="1">Chromosome</location>
    </subcellularLocation>
    <subcellularLocation>
        <location evidence="8">Nucleus</location>
    </subcellularLocation>
</comment>
<feature type="region of interest" description="Disordered" evidence="9">
    <location>
        <begin position="149"/>
        <end position="186"/>
    </location>
</feature>
<keyword evidence="5" id="KW-0949">S-adenosyl-L-methionine</keyword>
<proteinExistence type="predicted"/>
<dbReference type="Proteomes" id="UP000825935">
    <property type="component" value="Chromosome 12"/>
</dbReference>
<gene>
    <name evidence="14" type="ORF">KP509_12G010000</name>
</gene>
<dbReference type="PANTHER" id="PTHR45660:SF13">
    <property type="entry name" value="HISTONE-LYSINE N-METHYLTRANSFERASE SETMAR"/>
    <property type="match status" value="1"/>
</dbReference>
<keyword evidence="3" id="KW-0489">Methyltransferase</keyword>
<dbReference type="SMART" id="SM00468">
    <property type="entry name" value="PreSET"/>
    <property type="match status" value="1"/>
</dbReference>
<dbReference type="GO" id="GO:0003690">
    <property type="term" value="F:double-stranded DNA binding"/>
    <property type="evidence" value="ECO:0007669"/>
    <property type="project" value="TreeGrafter"/>
</dbReference>
<feature type="region of interest" description="Disordered" evidence="9">
    <location>
        <begin position="63"/>
        <end position="97"/>
    </location>
</feature>
<dbReference type="GO" id="GO:0008270">
    <property type="term" value="F:zinc ion binding"/>
    <property type="evidence" value="ECO:0007669"/>
    <property type="project" value="InterPro"/>
</dbReference>
<evidence type="ECO:0000256" key="3">
    <source>
        <dbReference type="ARBA" id="ARBA00022603"/>
    </source>
</evidence>
<dbReference type="Gene3D" id="2.170.270.10">
    <property type="entry name" value="SET domain"/>
    <property type="match status" value="1"/>
</dbReference>
<accession>A0A8T2TKW6</accession>
<dbReference type="InterPro" id="IPR015947">
    <property type="entry name" value="PUA-like_sf"/>
</dbReference>
<dbReference type="Pfam" id="PF00856">
    <property type="entry name" value="SET"/>
    <property type="match status" value="1"/>
</dbReference>
<evidence type="ECO:0000259" key="11">
    <source>
        <dbReference type="PROSITE" id="PS50867"/>
    </source>
</evidence>
<dbReference type="PROSITE" id="PS50868">
    <property type="entry name" value="POST_SET"/>
    <property type="match status" value="1"/>
</dbReference>
<dbReference type="EMBL" id="CM035417">
    <property type="protein sequence ID" value="KAH7422463.1"/>
    <property type="molecule type" value="Genomic_DNA"/>
</dbReference>
<evidence type="ECO:0000313" key="15">
    <source>
        <dbReference type="Proteomes" id="UP000825935"/>
    </source>
</evidence>
<feature type="domain" description="Post-SET" evidence="12">
    <location>
        <begin position="644"/>
        <end position="660"/>
    </location>
</feature>
<dbReference type="InterPro" id="IPR003616">
    <property type="entry name" value="Post-SET_dom"/>
</dbReference>
<dbReference type="InterPro" id="IPR003105">
    <property type="entry name" value="SRA_YDG"/>
</dbReference>